<dbReference type="Pfam" id="PF14238">
    <property type="entry name" value="DUF4340"/>
    <property type="match status" value="1"/>
</dbReference>
<accession>A0A4R5KGJ6</accession>
<keyword evidence="4" id="KW-1185">Reference proteome</keyword>
<feature type="domain" description="DUF4340" evidence="2">
    <location>
        <begin position="66"/>
        <end position="231"/>
    </location>
</feature>
<dbReference type="AlphaFoldDB" id="A0A4R5KGJ6"/>
<gene>
    <name evidence="3" type="ORF">E1757_26280</name>
</gene>
<sequence>MKRLIPTLLLVIICIGGFWYASSKDFFKETKPPAAALVKVNKDEVASFTIKSTDMEIELQHKDGQWAMTKPSAIPLDGYSADNWVESFNSLSKEQTVDANPSDLAQFGLDKPGLQLTVNLKNGESHTVSLGNATAIQGFSYAMTNGSKEVFQLSDSQLQLLAKKQIEFMEKSPIKFDYDDVRSLSVDWKGQKWMLTKSDADKKSYESDWKLGEQVVKGADAGSYLDTLQFLATDQAAKPAGEIKLDAPELRIELKTVDASKKEQTAVYQGKVQQDFVWVVKEGSPWAYALPVTAIQELADKGKETPTPDAAANPAPGAPAQPPTGEAPANPAPAAPAQPQTK</sequence>
<dbReference type="RefSeq" id="WP_133233807.1">
    <property type="nucleotide sequence ID" value="NZ_SMRT01000016.1"/>
</dbReference>
<evidence type="ECO:0000256" key="1">
    <source>
        <dbReference type="SAM" id="MobiDB-lite"/>
    </source>
</evidence>
<dbReference type="OrthoDB" id="2657515at2"/>
<comment type="caution">
    <text evidence="3">The sequence shown here is derived from an EMBL/GenBank/DDBJ whole genome shotgun (WGS) entry which is preliminary data.</text>
</comment>
<organism evidence="3 4">
    <name type="scientific">Paenibacillus piri</name>
    <dbReference type="NCBI Taxonomy" id="2547395"/>
    <lineage>
        <taxon>Bacteria</taxon>
        <taxon>Bacillati</taxon>
        <taxon>Bacillota</taxon>
        <taxon>Bacilli</taxon>
        <taxon>Bacillales</taxon>
        <taxon>Paenibacillaceae</taxon>
        <taxon>Paenibacillus</taxon>
    </lineage>
</organism>
<dbReference type="Proteomes" id="UP000295636">
    <property type="component" value="Unassembled WGS sequence"/>
</dbReference>
<dbReference type="InterPro" id="IPR025641">
    <property type="entry name" value="DUF4340"/>
</dbReference>
<dbReference type="EMBL" id="SMRT01000016">
    <property type="protein sequence ID" value="TDF93447.1"/>
    <property type="molecule type" value="Genomic_DNA"/>
</dbReference>
<proteinExistence type="predicted"/>
<name>A0A4R5KGJ6_9BACL</name>
<evidence type="ECO:0000259" key="2">
    <source>
        <dbReference type="Pfam" id="PF14238"/>
    </source>
</evidence>
<protein>
    <submittedName>
        <fullName evidence="3">DUF4340 domain-containing protein</fullName>
    </submittedName>
</protein>
<reference evidence="3 4" key="1">
    <citation type="submission" date="2019-03" db="EMBL/GenBank/DDBJ databases">
        <title>This is whole genome sequence of Paenibacillus sp MS74 strain.</title>
        <authorList>
            <person name="Trinh H.N."/>
        </authorList>
    </citation>
    <scope>NUCLEOTIDE SEQUENCE [LARGE SCALE GENOMIC DNA]</scope>
    <source>
        <strain evidence="3 4">MS74</strain>
    </source>
</reference>
<evidence type="ECO:0000313" key="4">
    <source>
        <dbReference type="Proteomes" id="UP000295636"/>
    </source>
</evidence>
<feature type="region of interest" description="Disordered" evidence="1">
    <location>
        <begin position="299"/>
        <end position="342"/>
    </location>
</feature>
<evidence type="ECO:0000313" key="3">
    <source>
        <dbReference type="EMBL" id="TDF93447.1"/>
    </source>
</evidence>